<proteinExistence type="predicted"/>
<reference evidence="2" key="1">
    <citation type="submission" date="2020-10" db="EMBL/GenBank/DDBJ databases">
        <authorList>
            <person name="Gilroy R."/>
        </authorList>
    </citation>
    <scope>NUCLEOTIDE SEQUENCE</scope>
    <source>
        <strain evidence="2">3924</strain>
    </source>
</reference>
<reference evidence="2" key="2">
    <citation type="journal article" date="2021" name="PeerJ">
        <title>Extensive microbial diversity within the chicken gut microbiome revealed by metagenomics and culture.</title>
        <authorList>
            <person name="Gilroy R."/>
            <person name="Ravi A."/>
            <person name="Getino M."/>
            <person name="Pursley I."/>
            <person name="Horton D.L."/>
            <person name="Alikhan N.F."/>
            <person name="Baker D."/>
            <person name="Gharbi K."/>
            <person name="Hall N."/>
            <person name="Watson M."/>
            <person name="Adriaenssens E.M."/>
            <person name="Foster-Nyarko E."/>
            <person name="Jarju S."/>
            <person name="Secka A."/>
            <person name="Antonio M."/>
            <person name="Oren A."/>
            <person name="Chaudhuri R.R."/>
            <person name="La Ragione R."/>
            <person name="Hildebrand F."/>
            <person name="Pallen M.J."/>
        </authorList>
    </citation>
    <scope>NUCLEOTIDE SEQUENCE</scope>
    <source>
        <strain evidence="2">3924</strain>
    </source>
</reference>
<sequence>MNENWDEIAETLSRYSTTNYKEVDYQHEIEGCLKILGWKTTNGTMRSQETIQIGNANSIRPDIILYREDTHGQQVPVLPIEIKRPNNTHKERQEMQLMSYMRQLRLNTGLYIGENIRLYYDSPNDREKAICILTASIDRNDKNGETICNILDYKQFDIRKLDEYCSDLYQKIQARNNLHKRMSEFLSPERAQDNIFMLIREKLREEGFDNAAINDELSEIKLNVITGNTINTLQRQGHKKKGNRVSDQAKGKERKSIKITMENGTVIHENNVMETLRTFIMQVGAENVRTLGIQHSKVPLISNTPDAKYHKSQKPVGGGLLLMTNTSTETKIRDIKQIAESLGLNIKIEAI</sequence>
<gene>
    <name evidence="2" type="ORF">IAC51_07990</name>
</gene>
<evidence type="ECO:0000256" key="1">
    <source>
        <dbReference type="SAM" id="MobiDB-lite"/>
    </source>
</evidence>
<accession>A0A940DNN8</accession>
<feature type="region of interest" description="Disordered" evidence="1">
    <location>
        <begin position="233"/>
        <end position="255"/>
    </location>
</feature>
<comment type="caution">
    <text evidence="2">The sequence shown here is derived from an EMBL/GenBank/DDBJ whole genome shotgun (WGS) entry which is preliminary data.</text>
</comment>
<dbReference type="Proteomes" id="UP000712007">
    <property type="component" value="Unassembled WGS sequence"/>
</dbReference>
<dbReference type="AlphaFoldDB" id="A0A940DNN8"/>
<evidence type="ECO:0000313" key="2">
    <source>
        <dbReference type="EMBL" id="MBO8440574.1"/>
    </source>
</evidence>
<organism evidence="2 3">
    <name type="scientific">Candidatus Aphodosoma intestinipullorum</name>
    <dbReference type="NCBI Taxonomy" id="2840674"/>
    <lineage>
        <taxon>Bacteria</taxon>
        <taxon>Pseudomonadati</taxon>
        <taxon>Bacteroidota</taxon>
        <taxon>Bacteroidia</taxon>
        <taxon>Bacteroidales</taxon>
        <taxon>Candidatus Aphodosoma</taxon>
    </lineage>
</organism>
<name>A0A940DNN8_9BACT</name>
<dbReference type="EMBL" id="JADIMV010000136">
    <property type="protein sequence ID" value="MBO8440574.1"/>
    <property type="molecule type" value="Genomic_DNA"/>
</dbReference>
<evidence type="ECO:0000313" key="3">
    <source>
        <dbReference type="Proteomes" id="UP000712007"/>
    </source>
</evidence>
<protein>
    <submittedName>
        <fullName evidence="2">Type I restriction enzyme HsdR N-terminal domain-containing protein</fullName>
    </submittedName>
</protein>